<protein>
    <submittedName>
        <fullName evidence="1">Uncharacterized protein</fullName>
    </submittedName>
</protein>
<name>A0A4U6TDJ0_SETVI</name>
<evidence type="ECO:0000313" key="1">
    <source>
        <dbReference type="EMBL" id="TKW00181.1"/>
    </source>
</evidence>
<dbReference type="AlphaFoldDB" id="A0A4U6TDJ0"/>
<organism evidence="1 2">
    <name type="scientific">Setaria viridis</name>
    <name type="common">Green bristlegrass</name>
    <name type="synonym">Setaria italica subsp. viridis</name>
    <dbReference type="NCBI Taxonomy" id="4556"/>
    <lineage>
        <taxon>Eukaryota</taxon>
        <taxon>Viridiplantae</taxon>
        <taxon>Streptophyta</taxon>
        <taxon>Embryophyta</taxon>
        <taxon>Tracheophyta</taxon>
        <taxon>Spermatophyta</taxon>
        <taxon>Magnoliopsida</taxon>
        <taxon>Liliopsida</taxon>
        <taxon>Poales</taxon>
        <taxon>Poaceae</taxon>
        <taxon>PACMAD clade</taxon>
        <taxon>Panicoideae</taxon>
        <taxon>Panicodae</taxon>
        <taxon>Paniceae</taxon>
        <taxon>Cenchrinae</taxon>
        <taxon>Setaria</taxon>
    </lineage>
</organism>
<sequence>MSRVCLAVCGAFGILLAPMSPNKACLGQIRMAC</sequence>
<dbReference type="EMBL" id="CM016559">
    <property type="protein sequence ID" value="TKW00181.1"/>
    <property type="molecule type" value="Genomic_DNA"/>
</dbReference>
<gene>
    <name evidence="1" type="ORF">SEVIR_8G090751v2</name>
</gene>
<dbReference type="Proteomes" id="UP000298652">
    <property type="component" value="Chromosome 8"/>
</dbReference>
<reference evidence="1" key="1">
    <citation type="submission" date="2019-03" db="EMBL/GenBank/DDBJ databases">
        <title>WGS assembly of Setaria viridis.</title>
        <authorList>
            <person name="Huang P."/>
            <person name="Jenkins J."/>
            <person name="Grimwood J."/>
            <person name="Barry K."/>
            <person name="Healey A."/>
            <person name="Mamidi S."/>
            <person name="Sreedasyam A."/>
            <person name="Shu S."/>
            <person name="Feldman M."/>
            <person name="Wu J."/>
            <person name="Yu Y."/>
            <person name="Chen C."/>
            <person name="Johnson J."/>
            <person name="Rokhsar D."/>
            <person name="Baxter I."/>
            <person name="Schmutz J."/>
            <person name="Brutnell T."/>
            <person name="Kellogg E."/>
        </authorList>
    </citation>
    <scope>NUCLEOTIDE SEQUENCE [LARGE SCALE GENOMIC DNA]</scope>
</reference>
<keyword evidence="2" id="KW-1185">Reference proteome</keyword>
<proteinExistence type="predicted"/>
<evidence type="ECO:0000313" key="2">
    <source>
        <dbReference type="Proteomes" id="UP000298652"/>
    </source>
</evidence>
<accession>A0A4U6TDJ0</accession>
<dbReference type="Gramene" id="TKW00181">
    <property type="protein sequence ID" value="TKW00181"/>
    <property type="gene ID" value="SEVIR_8G090751v2"/>
</dbReference>